<dbReference type="STRING" id="415425.SAMN05444363_2104"/>
<evidence type="ECO:0000313" key="3">
    <source>
        <dbReference type="Proteomes" id="UP000184488"/>
    </source>
</evidence>
<dbReference type="EMBL" id="FQZI01000003">
    <property type="protein sequence ID" value="SHI91999.1"/>
    <property type="molecule type" value="Genomic_DNA"/>
</dbReference>
<proteinExistence type="predicted"/>
<keyword evidence="1" id="KW-0812">Transmembrane</keyword>
<accession>A0A1M6F2Z8</accession>
<dbReference type="Proteomes" id="UP000184488">
    <property type="component" value="Unassembled WGS sequence"/>
</dbReference>
<evidence type="ECO:0000313" key="2">
    <source>
        <dbReference type="EMBL" id="SHI91999.1"/>
    </source>
</evidence>
<dbReference type="RefSeq" id="WP_073311132.1">
    <property type="nucleotide sequence ID" value="NZ_FQZI01000003.1"/>
</dbReference>
<keyword evidence="3" id="KW-1185">Reference proteome</keyword>
<name>A0A1M6F2Z8_9FLAO</name>
<feature type="transmembrane region" description="Helical" evidence="1">
    <location>
        <begin position="151"/>
        <end position="169"/>
    </location>
</feature>
<dbReference type="OrthoDB" id="1362583at2"/>
<reference evidence="3" key="1">
    <citation type="submission" date="2016-11" db="EMBL/GenBank/DDBJ databases">
        <authorList>
            <person name="Varghese N."/>
            <person name="Submissions S."/>
        </authorList>
    </citation>
    <scope>NUCLEOTIDE SEQUENCE [LARGE SCALE GENOMIC DNA]</scope>
    <source>
        <strain evidence="3">DSM 18829</strain>
    </source>
</reference>
<organism evidence="2 3">
    <name type="scientific">Flavobacterium terrae</name>
    <dbReference type="NCBI Taxonomy" id="415425"/>
    <lineage>
        <taxon>Bacteria</taxon>
        <taxon>Pseudomonadati</taxon>
        <taxon>Bacteroidota</taxon>
        <taxon>Flavobacteriia</taxon>
        <taxon>Flavobacteriales</taxon>
        <taxon>Flavobacteriaceae</taxon>
        <taxon>Flavobacterium</taxon>
    </lineage>
</organism>
<evidence type="ECO:0008006" key="4">
    <source>
        <dbReference type="Google" id="ProtNLM"/>
    </source>
</evidence>
<feature type="transmembrane region" description="Helical" evidence="1">
    <location>
        <begin position="60"/>
        <end position="79"/>
    </location>
</feature>
<dbReference type="AlphaFoldDB" id="A0A1M6F2Z8"/>
<gene>
    <name evidence="2" type="ORF">SAMN05444363_2104</name>
</gene>
<feature type="transmembrane region" description="Helical" evidence="1">
    <location>
        <begin position="91"/>
        <end position="107"/>
    </location>
</feature>
<protein>
    <recommendedName>
        <fullName evidence="4">YhhN-like protein</fullName>
    </recommendedName>
</protein>
<keyword evidence="1" id="KW-0472">Membrane</keyword>
<feature type="transmembrane region" description="Helical" evidence="1">
    <location>
        <begin position="35"/>
        <end position="54"/>
    </location>
</feature>
<evidence type="ECO:0000256" key="1">
    <source>
        <dbReference type="SAM" id="Phobius"/>
    </source>
</evidence>
<feature type="transmembrane region" description="Helical" evidence="1">
    <location>
        <begin position="113"/>
        <end position="131"/>
    </location>
</feature>
<feature type="transmembrane region" description="Helical" evidence="1">
    <location>
        <begin position="6"/>
        <end position="28"/>
    </location>
</feature>
<sequence length="214" mass="24726">MIDFFIQSINFIKIYVIITLIYAMTLGFQKTNYRILITILLISFGTELINSALLFTNKTIGFSSTINVILHNGLWLLLLLKNSKSKKVMEAVTIIFFSYAFLNLFLLEGTDKFNYITFIVGALLYIGAFIWESFHHLKLENFSFFTANKYLLLAAPVLFFFGLSFVFGFKSKELASTIVFGNIKLYALIMTVVNVIYYTLLNIYIFREKRAQHV</sequence>
<feature type="transmembrane region" description="Helical" evidence="1">
    <location>
        <begin position="185"/>
        <end position="206"/>
    </location>
</feature>
<keyword evidence="1" id="KW-1133">Transmembrane helix</keyword>